<dbReference type="SMART" id="SM00415">
    <property type="entry name" value="HSF"/>
    <property type="match status" value="2"/>
</dbReference>
<dbReference type="EMBL" id="JALLPJ020001218">
    <property type="protein sequence ID" value="KAL3773822.1"/>
    <property type="molecule type" value="Genomic_DNA"/>
</dbReference>
<comment type="caution">
    <text evidence="7">The sequence shown here is derived from an EMBL/GenBank/DDBJ whole genome shotgun (WGS) entry which is preliminary data.</text>
</comment>
<dbReference type="GO" id="GO:0005634">
    <property type="term" value="C:nucleus"/>
    <property type="evidence" value="ECO:0007669"/>
    <property type="project" value="UniProtKB-SubCell"/>
</dbReference>
<evidence type="ECO:0000256" key="5">
    <source>
        <dbReference type="SAM" id="MobiDB-lite"/>
    </source>
</evidence>
<dbReference type="GO" id="GO:0003677">
    <property type="term" value="F:DNA binding"/>
    <property type="evidence" value="ECO:0007669"/>
    <property type="project" value="UniProtKB-KW"/>
</dbReference>
<dbReference type="InterPro" id="IPR036390">
    <property type="entry name" value="WH_DNA-bd_sf"/>
</dbReference>
<dbReference type="Gene3D" id="1.10.10.10">
    <property type="entry name" value="Winged helix-like DNA-binding domain superfamily/Winged helix DNA-binding domain"/>
    <property type="match status" value="2"/>
</dbReference>
<evidence type="ECO:0000256" key="3">
    <source>
        <dbReference type="ARBA" id="ARBA00023242"/>
    </source>
</evidence>
<reference evidence="7 8" key="1">
    <citation type="submission" date="2024-10" db="EMBL/GenBank/DDBJ databases">
        <title>Updated reference genomes for cyclostephanoid diatoms.</title>
        <authorList>
            <person name="Roberts W.R."/>
            <person name="Alverson A.J."/>
        </authorList>
    </citation>
    <scope>NUCLEOTIDE SEQUENCE [LARGE SCALE GENOMIC DNA]</scope>
    <source>
        <strain evidence="7 8">AJA010-31</strain>
    </source>
</reference>
<dbReference type="PANTHER" id="PTHR10015:SF206">
    <property type="entry name" value="HSF-TYPE DNA-BINDING DOMAIN-CONTAINING PROTEIN"/>
    <property type="match status" value="1"/>
</dbReference>
<organism evidence="7 8">
    <name type="scientific">Cyclotella atomus</name>
    <dbReference type="NCBI Taxonomy" id="382360"/>
    <lineage>
        <taxon>Eukaryota</taxon>
        <taxon>Sar</taxon>
        <taxon>Stramenopiles</taxon>
        <taxon>Ochrophyta</taxon>
        <taxon>Bacillariophyta</taxon>
        <taxon>Coscinodiscophyceae</taxon>
        <taxon>Thalassiosirophycidae</taxon>
        <taxon>Stephanodiscales</taxon>
        <taxon>Stephanodiscaceae</taxon>
        <taxon>Cyclotella</taxon>
    </lineage>
</organism>
<gene>
    <name evidence="7" type="ORF">ACHAWO_006926</name>
</gene>
<comment type="subcellular location">
    <subcellularLocation>
        <location evidence="1">Nucleus</location>
    </subcellularLocation>
</comment>
<proteinExistence type="inferred from homology"/>
<evidence type="ECO:0000313" key="8">
    <source>
        <dbReference type="Proteomes" id="UP001530400"/>
    </source>
</evidence>
<dbReference type="Proteomes" id="UP001530400">
    <property type="component" value="Unassembled WGS sequence"/>
</dbReference>
<dbReference type="InterPro" id="IPR000232">
    <property type="entry name" value="HSF_DNA-bd"/>
</dbReference>
<evidence type="ECO:0000256" key="2">
    <source>
        <dbReference type="ARBA" id="ARBA00023125"/>
    </source>
</evidence>
<dbReference type="SUPFAM" id="SSF46785">
    <property type="entry name" value="Winged helix' DNA-binding domain"/>
    <property type="match status" value="2"/>
</dbReference>
<keyword evidence="8" id="KW-1185">Reference proteome</keyword>
<evidence type="ECO:0000259" key="6">
    <source>
        <dbReference type="SMART" id="SM00415"/>
    </source>
</evidence>
<feature type="region of interest" description="Disordered" evidence="5">
    <location>
        <begin position="431"/>
        <end position="454"/>
    </location>
</feature>
<keyword evidence="3" id="KW-0539">Nucleus</keyword>
<keyword evidence="2" id="KW-0238">DNA-binding</keyword>
<dbReference type="AlphaFoldDB" id="A0ABD3NCW8"/>
<dbReference type="InterPro" id="IPR036388">
    <property type="entry name" value="WH-like_DNA-bd_sf"/>
</dbReference>
<dbReference type="Pfam" id="PF00447">
    <property type="entry name" value="HSF_DNA-bind"/>
    <property type="match status" value="2"/>
</dbReference>
<feature type="domain" description="HSF-type DNA-binding" evidence="6">
    <location>
        <begin position="130"/>
        <end position="227"/>
    </location>
</feature>
<evidence type="ECO:0000313" key="7">
    <source>
        <dbReference type="EMBL" id="KAL3773822.1"/>
    </source>
</evidence>
<sequence>MSSNDKMNTKHSNNAANDEILLEADSVKPGRTINFAEKMHLVLSNKECQDAISWLPSGRSFCITSKDKFTSNILPKFFKSRANFNSFERRLKTWGFTKIDASSKVFVFTHDSFSRVSQSPEELKGDTNGNNFNVMKQLRVLLSDNEFSGFIWWLPNGESFCVSSTSEIGNKVLFQYFGETQFKSFVATLKREGFRRVKTSEYFGEAVYSHELFRMGRPDLCSRMCRGGGPELGALSASIANAPTPAAGLPGNSSSLTDTFLMPSALGNNPYSFQGGMNPALFAAQRSNMNFPIPLNNGMSSQFPGQGMGMAAAAAGMPPGAHGYPNPFAFNRMESSSSQTMTDLQMKQLAQANLNHRESLLLKQNQFLSGASVSALLQQQLQAAGNPNYDIQQQLVSNMLSRRHSLLAPNEQILHLDQKSEEVEPTISTMNRRNSAPAGQQRGGIVASSASGNNDADITQMSLEAIEDELLKVKEMKLLMMKRKLETQLEANEKE</sequence>
<evidence type="ECO:0000256" key="4">
    <source>
        <dbReference type="RuleBase" id="RU004020"/>
    </source>
</evidence>
<name>A0ABD3NCW8_9STRA</name>
<dbReference type="PANTHER" id="PTHR10015">
    <property type="entry name" value="HEAT SHOCK TRANSCRIPTION FACTOR"/>
    <property type="match status" value="1"/>
</dbReference>
<evidence type="ECO:0000256" key="1">
    <source>
        <dbReference type="ARBA" id="ARBA00004123"/>
    </source>
</evidence>
<feature type="domain" description="HSF-type DNA-binding" evidence="6">
    <location>
        <begin position="31"/>
        <end position="129"/>
    </location>
</feature>
<accession>A0ABD3NCW8</accession>
<comment type="similarity">
    <text evidence="4">Belongs to the HSF family.</text>
</comment>
<protein>
    <recommendedName>
        <fullName evidence="6">HSF-type DNA-binding domain-containing protein</fullName>
    </recommendedName>
</protein>